<name>A0A2P2LLV5_RHIMU</name>
<dbReference type="EMBL" id="GGEC01038476">
    <property type="protein sequence ID" value="MBX18960.1"/>
    <property type="molecule type" value="Transcribed_RNA"/>
</dbReference>
<proteinExistence type="predicted"/>
<accession>A0A2P2LLV5</accession>
<protein>
    <submittedName>
        <fullName evidence="1">Uncharacterized protein</fullName>
    </submittedName>
</protein>
<dbReference type="AlphaFoldDB" id="A0A2P2LLV5"/>
<reference evidence="1" key="1">
    <citation type="submission" date="2018-02" db="EMBL/GenBank/DDBJ databases">
        <title>Rhizophora mucronata_Transcriptome.</title>
        <authorList>
            <person name="Meera S.P."/>
            <person name="Sreeshan A."/>
            <person name="Augustine A."/>
        </authorList>
    </citation>
    <scope>NUCLEOTIDE SEQUENCE</scope>
    <source>
        <tissue evidence="1">Leaf</tissue>
    </source>
</reference>
<evidence type="ECO:0000313" key="1">
    <source>
        <dbReference type="EMBL" id="MBX18960.1"/>
    </source>
</evidence>
<sequence length="41" mass="4893">MLKNPPWLPKIYSKCFCAYICISLRYSFICLIANEFTILKF</sequence>
<organism evidence="1">
    <name type="scientific">Rhizophora mucronata</name>
    <name type="common">Asiatic mangrove</name>
    <dbReference type="NCBI Taxonomy" id="61149"/>
    <lineage>
        <taxon>Eukaryota</taxon>
        <taxon>Viridiplantae</taxon>
        <taxon>Streptophyta</taxon>
        <taxon>Embryophyta</taxon>
        <taxon>Tracheophyta</taxon>
        <taxon>Spermatophyta</taxon>
        <taxon>Magnoliopsida</taxon>
        <taxon>eudicotyledons</taxon>
        <taxon>Gunneridae</taxon>
        <taxon>Pentapetalae</taxon>
        <taxon>rosids</taxon>
        <taxon>fabids</taxon>
        <taxon>Malpighiales</taxon>
        <taxon>Rhizophoraceae</taxon>
        <taxon>Rhizophora</taxon>
    </lineage>
</organism>